<dbReference type="Pfam" id="PF12697">
    <property type="entry name" value="Abhydrolase_6"/>
    <property type="match status" value="1"/>
</dbReference>
<keyword evidence="2" id="KW-0378">Hydrolase</keyword>
<evidence type="ECO:0000313" key="3">
    <source>
        <dbReference type="Proteomes" id="UP001149140"/>
    </source>
</evidence>
<organism evidence="2 3">
    <name type="scientific">Solirubrobacter ginsenosidimutans</name>
    <dbReference type="NCBI Taxonomy" id="490573"/>
    <lineage>
        <taxon>Bacteria</taxon>
        <taxon>Bacillati</taxon>
        <taxon>Actinomycetota</taxon>
        <taxon>Thermoleophilia</taxon>
        <taxon>Solirubrobacterales</taxon>
        <taxon>Solirubrobacteraceae</taxon>
        <taxon>Solirubrobacter</taxon>
    </lineage>
</organism>
<comment type="caution">
    <text evidence="2">The sequence shown here is derived from an EMBL/GenBank/DDBJ whole genome shotgun (WGS) entry which is preliminary data.</text>
</comment>
<keyword evidence="3" id="KW-1185">Reference proteome</keyword>
<dbReference type="Gene3D" id="3.40.50.1820">
    <property type="entry name" value="alpha/beta hydrolase"/>
    <property type="match status" value="1"/>
</dbReference>
<sequence>MAARLLVLIVVAAHLMGCGGGRKTDESRPRPAVTLVGVGSGELIDVGGRDIYMECVGSGSPTVLLEAGFGGSSRNWNSVLPLLGRTTRSCAYDRAGLGESDAMPGVHDAGDEIKDLERLLERARIEPPFVLVGHSYGGLLARLFAFTHLDQTGAVVLVDAEGRDAWRRGLAAWPRSLEPKLRRSIAERTVLNGVDMKASAALAASIRSLDDKPLVVITPARERLLFKGLPATVYRRWDRLWRVTQNELTTLSPDHAHVLALGSDHFIQDDQPIVVLQAIRAVVRAVRDHAPLPPCERVFTGPDVRCLA</sequence>
<feature type="domain" description="AB hydrolase-1" evidence="1">
    <location>
        <begin position="67"/>
        <end position="276"/>
    </location>
</feature>
<dbReference type="SUPFAM" id="SSF53474">
    <property type="entry name" value="alpha/beta-Hydrolases"/>
    <property type="match status" value="1"/>
</dbReference>
<dbReference type="GO" id="GO:0016787">
    <property type="term" value="F:hydrolase activity"/>
    <property type="evidence" value="ECO:0007669"/>
    <property type="project" value="UniProtKB-KW"/>
</dbReference>
<proteinExistence type="predicted"/>
<reference evidence="2" key="1">
    <citation type="submission" date="2022-10" db="EMBL/GenBank/DDBJ databases">
        <title>The WGS of Solirubrobacter ginsenosidimutans DSM 21036.</title>
        <authorList>
            <person name="Jiang Z."/>
        </authorList>
    </citation>
    <scope>NUCLEOTIDE SEQUENCE</scope>
    <source>
        <strain evidence="2">DSM 21036</strain>
    </source>
</reference>
<dbReference type="PANTHER" id="PTHR43689">
    <property type="entry name" value="HYDROLASE"/>
    <property type="match status" value="1"/>
</dbReference>
<accession>A0A9X3MTR6</accession>
<dbReference type="AlphaFoldDB" id="A0A9X3MTR6"/>
<dbReference type="EMBL" id="JAPDOD010000002">
    <property type="protein sequence ID" value="MDA0159548.1"/>
    <property type="molecule type" value="Genomic_DNA"/>
</dbReference>
<name>A0A9X3MTR6_9ACTN</name>
<evidence type="ECO:0000259" key="1">
    <source>
        <dbReference type="Pfam" id="PF12697"/>
    </source>
</evidence>
<evidence type="ECO:0000313" key="2">
    <source>
        <dbReference type="EMBL" id="MDA0159548.1"/>
    </source>
</evidence>
<gene>
    <name evidence="2" type="ORF">OM076_04670</name>
</gene>
<dbReference type="RefSeq" id="WP_270038289.1">
    <property type="nucleotide sequence ID" value="NZ_JAPDOD010000002.1"/>
</dbReference>
<dbReference type="PANTHER" id="PTHR43689:SF8">
    <property type="entry name" value="ALPHA_BETA-HYDROLASES SUPERFAMILY PROTEIN"/>
    <property type="match status" value="1"/>
</dbReference>
<dbReference type="InterPro" id="IPR000073">
    <property type="entry name" value="AB_hydrolase_1"/>
</dbReference>
<dbReference type="InterPro" id="IPR029058">
    <property type="entry name" value="AB_hydrolase_fold"/>
</dbReference>
<dbReference type="Proteomes" id="UP001149140">
    <property type="component" value="Unassembled WGS sequence"/>
</dbReference>
<protein>
    <submittedName>
        <fullName evidence="2">Alpha/beta hydrolase</fullName>
    </submittedName>
</protein>